<evidence type="ECO:0000256" key="2">
    <source>
        <dbReference type="HAMAP-Rule" id="MF_00612"/>
    </source>
</evidence>
<dbReference type="InterPro" id="IPR023006">
    <property type="entry name" value="YchJ-like"/>
</dbReference>
<dbReference type="InterPro" id="IPR004027">
    <property type="entry name" value="SEC_C_motif"/>
</dbReference>
<organism evidence="4 5">
    <name type="scientific">Sinomonas humi</name>
    <dbReference type="NCBI Taxonomy" id="1338436"/>
    <lineage>
        <taxon>Bacteria</taxon>
        <taxon>Bacillati</taxon>
        <taxon>Actinomycetota</taxon>
        <taxon>Actinomycetes</taxon>
        <taxon>Micrococcales</taxon>
        <taxon>Micrococcaceae</taxon>
        <taxon>Sinomonas</taxon>
    </lineage>
</organism>
<dbReference type="Proteomes" id="UP000030982">
    <property type="component" value="Unassembled WGS sequence"/>
</dbReference>
<reference evidence="4 5" key="1">
    <citation type="submission" date="2014-09" db="EMBL/GenBank/DDBJ databases">
        <title>Genome sequence of Sinomonas sp. MUSC 117.</title>
        <authorList>
            <person name="Lee L.-H."/>
        </authorList>
    </citation>
    <scope>NUCLEOTIDE SEQUENCE [LARGE SCALE GENOMIC DNA]</scope>
    <source>
        <strain evidence="4 5">MUSC 117</strain>
    </source>
</reference>
<dbReference type="SUPFAM" id="SSF103642">
    <property type="entry name" value="Sec-C motif"/>
    <property type="match status" value="1"/>
</dbReference>
<dbReference type="HAMAP" id="MF_00612">
    <property type="entry name" value="UPF0225"/>
    <property type="match status" value="1"/>
</dbReference>
<comment type="similarity">
    <text evidence="1 2">Belongs to the UPF0225 family.</text>
</comment>
<dbReference type="STRING" id="1338436.LK10_08840"/>
<dbReference type="SUPFAM" id="SSF54427">
    <property type="entry name" value="NTF2-like"/>
    <property type="match status" value="1"/>
</dbReference>
<evidence type="ECO:0000259" key="3">
    <source>
        <dbReference type="Pfam" id="PF17775"/>
    </source>
</evidence>
<proteinExistence type="inferred from homology"/>
<dbReference type="AlphaFoldDB" id="A0A0B2AJL0"/>
<dbReference type="InterPro" id="IPR048469">
    <property type="entry name" value="YchJ-like_M"/>
</dbReference>
<evidence type="ECO:0000256" key="1">
    <source>
        <dbReference type="ARBA" id="ARBA00010839"/>
    </source>
</evidence>
<gene>
    <name evidence="4" type="ORF">LK10_08840</name>
</gene>
<dbReference type="OrthoDB" id="21421at2"/>
<dbReference type="EMBL" id="JTDL01000098">
    <property type="protein sequence ID" value="KHL03521.1"/>
    <property type="molecule type" value="Genomic_DNA"/>
</dbReference>
<evidence type="ECO:0000313" key="5">
    <source>
        <dbReference type="Proteomes" id="UP000030982"/>
    </source>
</evidence>
<sequence>MTTDPGARCPCGSGDTYGDCCGRFHGGDAAPTAEALMRSRFSAFATGGPEMEGYLLATWHPSTRPTTLELDGSTRWRRLDVVRTEAGGPFDDRGIVEFAAHYTDDDGRGVMRETSRFVREDGRWLYVEPLA</sequence>
<dbReference type="InterPro" id="IPR032710">
    <property type="entry name" value="NTF2-like_dom_sf"/>
</dbReference>
<protein>
    <recommendedName>
        <fullName evidence="2">UPF0225 protein LK10_08840</fullName>
    </recommendedName>
</protein>
<dbReference type="RefSeq" id="WP_043122487.1">
    <property type="nucleotide sequence ID" value="NZ_JTDL01000098.1"/>
</dbReference>
<name>A0A0B2AJL0_9MICC</name>
<dbReference type="Gene3D" id="3.10.450.50">
    <property type="match status" value="1"/>
</dbReference>
<accession>A0A0B2AJL0</accession>
<dbReference type="Pfam" id="PF17775">
    <property type="entry name" value="YchJ_M-like"/>
    <property type="match status" value="1"/>
</dbReference>
<dbReference type="Pfam" id="PF02810">
    <property type="entry name" value="SEC-C"/>
    <property type="match status" value="1"/>
</dbReference>
<evidence type="ECO:0000313" key="4">
    <source>
        <dbReference type="EMBL" id="KHL03521.1"/>
    </source>
</evidence>
<comment type="caution">
    <text evidence="4">The sequence shown here is derived from an EMBL/GenBank/DDBJ whole genome shotgun (WGS) entry which is preliminary data.</text>
</comment>
<feature type="domain" description="YchJ-like middle NTF2-like" evidence="3">
    <location>
        <begin position="32"/>
        <end position="128"/>
    </location>
</feature>
<keyword evidence="5" id="KW-1185">Reference proteome</keyword>